<dbReference type="RefSeq" id="WP_359269774.1">
    <property type="nucleotide sequence ID" value="NZ_JBEZNA010000010.1"/>
</dbReference>
<name>A0ABV3ELD3_9ACTN</name>
<proteinExistence type="predicted"/>
<sequence>MWKFRAGAAWRDVPERYGRPTTLHTRFHRWARDGTFARMLQKAQAKADAAGRIGRLVSIGSAVVRVHQHAAGARRGGAPLLDGRVVGRPLGIDHPGLAAEAELPDRTCPAAGAVACQAPGGYCRRGLPAAIGRLRSVSAVGGGSGSLAVPARNDWSR</sequence>
<dbReference type="PANTHER" id="PTHR46637">
    <property type="entry name" value="TIS1421-TRANSPOSASE PROTEIN A"/>
    <property type="match status" value="1"/>
</dbReference>
<dbReference type="Pfam" id="PF13340">
    <property type="entry name" value="DUF4096"/>
    <property type="match status" value="1"/>
</dbReference>
<dbReference type="EMBL" id="JBEZNA010000010">
    <property type="protein sequence ID" value="MEU9576998.1"/>
    <property type="molecule type" value="Genomic_DNA"/>
</dbReference>
<comment type="caution">
    <text evidence="2">The sequence shown here is derived from an EMBL/GenBank/DDBJ whole genome shotgun (WGS) entry which is preliminary data.</text>
</comment>
<evidence type="ECO:0000259" key="1">
    <source>
        <dbReference type="Pfam" id="PF13340"/>
    </source>
</evidence>
<reference evidence="2 3" key="1">
    <citation type="submission" date="2024-06" db="EMBL/GenBank/DDBJ databases">
        <title>The Natural Products Discovery Center: Release of the First 8490 Sequenced Strains for Exploring Actinobacteria Biosynthetic Diversity.</title>
        <authorList>
            <person name="Kalkreuter E."/>
            <person name="Kautsar S.A."/>
            <person name="Yang D."/>
            <person name="Bader C.D."/>
            <person name="Teijaro C.N."/>
            <person name="Fluegel L."/>
            <person name="Davis C.M."/>
            <person name="Simpson J.R."/>
            <person name="Lauterbach L."/>
            <person name="Steele A.D."/>
            <person name="Gui C."/>
            <person name="Meng S."/>
            <person name="Li G."/>
            <person name="Viehrig K."/>
            <person name="Ye F."/>
            <person name="Su P."/>
            <person name="Kiefer A.F."/>
            <person name="Nichols A."/>
            <person name="Cepeda A.J."/>
            <person name="Yan W."/>
            <person name="Fan B."/>
            <person name="Jiang Y."/>
            <person name="Adhikari A."/>
            <person name="Zheng C.-J."/>
            <person name="Schuster L."/>
            <person name="Cowan T.M."/>
            <person name="Smanski M.J."/>
            <person name="Chevrette M.G."/>
            <person name="De Carvalho L.P.S."/>
            <person name="Shen B."/>
        </authorList>
    </citation>
    <scope>NUCLEOTIDE SEQUENCE [LARGE SCALE GENOMIC DNA]</scope>
    <source>
        <strain evidence="2 3">NPDC048117</strain>
    </source>
</reference>
<dbReference type="Proteomes" id="UP001551584">
    <property type="component" value="Unassembled WGS sequence"/>
</dbReference>
<evidence type="ECO:0000313" key="3">
    <source>
        <dbReference type="Proteomes" id="UP001551584"/>
    </source>
</evidence>
<accession>A0ABV3ELD3</accession>
<organism evidence="2 3">
    <name type="scientific">Streptomyces chilikensis</name>
    <dbReference type="NCBI Taxonomy" id="1194079"/>
    <lineage>
        <taxon>Bacteria</taxon>
        <taxon>Bacillati</taxon>
        <taxon>Actinomycetota</taxon>
        <taxon>Actinomycetes</taxon>
        <taxon>Kitasatosporales</taxon>
        <taxon>Streptomycetaceae</taxon>
        <taxon>Streptomyces</taxon>
    </lineage>
</organism>
<evidence type="ECO:0000313" key="2">
    <source>
        <dbReference type="EMBL" id="MEU9576998.1"/>
    </source>
</evidence>
<protein>
    <submittedName>
        <fullName evidence="2">Transposase</fullName>
    </submittedName>
</protein>
<dbReference type="InterPro" id="IPR025161">
    <property type="entry name" value="IS402-like_dom"/>
</dbReference>
<dbReference type="InterPro" id="IPR052909">
    <property type="entry name" value="Transposase_6_like"/>
</dbReference>
<dbReference type="PANTHER" id="PTHR46637:SF1">
    <property type="entry name" value="BLL5188 PROTEIN"/>
    <property type="match status" value="1"/>
</dbReference>
<gene>
    <name evidence="2" type="ORF">AB0D95_06980</name>
</gene>
<feature type="domain" description="Insertion element IS402-like" evidence="1">
    <location>
        <begin position="1"/>
        <end position="39"/>
    </location>
</feature>
<keyword evidence="3" id="KW-1185">Reference proteome</keyword>